<sequence length="261" mass="27118">MNLGIRNKIALVTGAGGGLGSAIALALAHEGANVVVADINPAALEAVAKAVREAGVQVLPLEWDLGDLSVIDARVSAIEQRFGTVDILINNTGGPPPTPASGQPADLWERHFRSMVLSVIGMTDRVLPGMKAKQWGRVVTSASSGVVAPIAGLAVSNALRMSLVGWSKTLAREVGRDGITANLVVPGRIGTDRIRFLDEAKAMREGRTVEEVSAESTGSIPLGRYGRPEEYAQAVAFLASEAASYVTGSIMRVDGGLIASV</sequence>
<dbReference type="RefSeq" id="WP_060819427.1">
    <property type="nucleotide sequence ID" value="NZ_FCOC02000006.1"/>
</dbReference>
<dbReference type="PRINTS" id="PR00081">
    <property type="entry name" value="GDHRDH"/>
</dbReference>
<dbReference type="CDD" id="cd05344">
    <property type="entry name" value="BKR_like_SDR_like"/>
    <property type="match status" value="1"/>
</dbReference>
<name>A0A158GDM6_CABSO</name>
<gene>
    <name evidence="2" type="ORF">AWB64_02612</name>
</gene>
<dbReference type="EMBL" id="FCOC02000006">
    <property type="protein sequence ID" value="SAL30013.1"/>
    <property type="molecule type" value="Genomic_DNA"/>
</dbReference>
<dbReference type="PANTHER" id="PTHR42879">
    <property type="entry name" value="3-OXOACYL-(ACYL-CARRIER-PROTEIN) REDUCTASE"/>
    <property type="match status" value="1"/>
</dbReference>
<dbReference type="FunFam" id="3.40.50.720:FF:000084">
    <property type="entry name" value="Short-chain dehydrogenase reductase"/>
    <property type="match status" value="1"/>
</dbReference>
<reference evidence="2 3" key="1">
    <citation type="submission" date="2016-01" db="EMBL/GenBank/DDBJ databases">
        <authorList>
            <person name="Oliw E.H."/>
        </authorList>
    </citation>
    <scope>NUCLEOTIDE SEQUENCE [LARGE SCALE GENOMIC DNA]</scope>
    <source>
        <strain evidence="2">LMG 22029</strain>
    </source>
</reference>
<dbReference type="InterPro" id="IPR036291">
    <property type="entry name" value="NAD(P)-bd_dom_sf"/>
</dbReference>
<dbReference type="PANTHER" id="PTHR42879:SF6">
    <property type="entry name" value="NADPH-DEPENDENT REDUCTASE BACG"/>
    <property type="match status" value="1"/>
</dbReference>
<dbReference type="InterPro" id="IPR050259">
    <property type="entry name" value="SDR"/>
</dbReference>
<evidence type="ECO:0000313" key="2">
    <source>
        <dbReference type="EMBL" id="SAL30013.1"/>
    </source>
</evidence>
<protein>
    <submittedName>
        <fullName evidence="2">Short-chain dehydrogenase/reductase SDR</fullName>
    </submittedName>
</protein>
<dbReference type="Pfam" id="PF13561">
    <property type="entry name" value="adh_short_C2"/>
    <property type="match status" value="1"/>
</dbReference>
<dbReference type="SUPFAM" id="SSF51735">
    <property type="entry name" value="NAD(P)-binding Rossmann-fold domains"/>
    <property type="match status" value="1"/>
</dbReference>
<evidence type="ECO:0000256" key="1">
    <source>
        <dbReference type="ARBA" id="ARBA00006484"/>
    </source>
</evidence>
<comment type="similarity">
    <text evidence="1">Belongs to the short-chain dehydrogenases/reductases (SDR) family.</text>
</comment>
<evidence type="ECO:0000313" key="3">
    <source>
        <dbReference type="Proteomes" id="UP000054893"/>
    </source>
</evidence>
<dbReference type="Proteomes" id="UP000054893">
    <property type="component" value="Unassembled WGS sequence"/>
</dbReference>
<dbReference type="Gene3D" id="3.40.50.720">
    <property type="entry name" value="NAD(P)-binding Rossmann-like Domain"/>
    <property type="match status" value="1"/>
</dbReference>
<dbReference type="InterPro" id="IPR002347">
    <property type="entry name" value="SDR_fam"/>
</dbReference>
<organism evidence="2 3">
    <name type="scientific">Caballeronia sordidicola</name>
    <name type="common">Burkholderia sordidicola</name>
    <dbReference type="NCBI Taxonomy" id="196367"/>
    <lineage>
        <taxon>Bacteria</taxon>
        <taxon>Pseudomonadati</taxon>
        <taxon>Pseudomonadota</taxon>
        <taxon>Betaproteobacteria</taxon>
        <taxon>Burkholderiales</taxon>
        <taxon>Burkholderiaceae</taxon>
        <taxon>Caballeronia</taxon>
    </lineage>
</organism>
<proteinExistence type="inferred from homology"/>
<dbReference type="AlphaFoldDB" id="A0A158GDM6"/>
<accession>A0A158GDM6</accession>
<dbReference type="OrthoDB" id="9793325at2"/>